<dbReference type="OrthoDB" id="9984778at2759"/>
<feature type="transmembrane region" description="Helical" evidence="15">
    <location>
        <begin position="487"/>
        <end position="507"/>
    </location>
</feature>
<dbReference type="Pfam" id="PF12678">
    <property type="entry name" value="zf-rbx1"/>
    <property type="match status" value="1"/>
</dbReference>
<dbReference type="GO" id="GO:0044695">
    <property type="term" value="C:Dsc E3 ubiquitin ligase complex"/>
    <property type="evidence" value="ECO:0007669"/>
    <property type="project" value="TreeGrafter"/>
</dbReference>
<keyword evidence="12 15" id="KW-1133">Transmembrane helix</keyword>
<keyword evidence="7" id="KW-0479">Metal-binding</keyword>
<dbReference type="EMBL" id="HG793125">
    <property type="protein sequence ID" value="CDK24298.1"/>
    <property type="molecule type" value="Genomic_DNA"/>
</dbReference>
<dbReference type="PANTHER" id="PTHR22763">
    <property type="entry name" value="RING ZINC FINGER PROTEIN"/>
    <property type="match status" value="1"/>
</dbReference>
<dbReference type="CDD" id="cd23117">
    <property type="entry name" value="RING-H2_TUL1-like"/>
    <property type="match status" value="1"/>
</dbReference>
<dbReference type="STRING" id="1382522.W6MFV9"/>
<dbReference type="FunFam" id="3.30.40.10:FF:000626">
    <property type="entry name" value="Transmembrane ubiquitin ligase 1"/>
    <property type="match status" value="1"/>
</dbReference>
<dbReference type="SMART" id="SM00184">
    <property type="entry name" value="RING"/>
    <property type="match status" value="1"/>
</dbReference>
<dbReference type="GO" id="GO:0008270">
    <property type="term" value="F:zinc ion binding"/>
    <property type="evidence" value="ECO:0007669"/>
    <property type="project" value="UniProtKB-KW"/>
</dbReference>
<dbReference type="GO" id="GO:0012505">
    <property type="term" value="C:endomembrane system"/>
    <property type="evidence" value="ECO:0007669"/>
    <property type="project" value="UniProtKB-SubCell"/>
</dbReference>
<dbReference type="InterPro" id="IPR021319">
    <property type="entry name" value="DUF2921"/>
</dbReference>
<feature type="domain" description="RING-type" evidence="17">
    <location>
        <begin position="748"/>
        <end position="803"/>
    </location>
</feature>
<evidence type="ECO:0000256" key="2">
    <source>
        <dbReference type="ARBA" id="ARBA00004127"/>
    </source>
</evidence>
<reference evidence="18" key="2">
    <citation type="submission" date="2014-02" db="EMBL/GenBank/DDBJ databases">
        <title>Complete DNA sequence of /Kuraishia capsulata/ illustrates novel genomic features among budding yeasts (/Saccharomycotina/).</title>
        <authorList>
            <person name="Morales L."/>
            <person name="Noel B."/>
            <person name="Porcel B."/>
            <person name="Marcet-Houben M."/>
            <person name="Hullo M-F."/>
            <person name="Sacerdot C."/>
            <person name="Tekaia F."/>
            <person name="Leh-Louis V."/>
            <person name="Despons L."/>
            <person name="Khanna V."/>
            <person name="Aury J-M."/>
            <person name="Barbe V."/>
            <person name="Couloux A."/>
            <person name="Labadie K."/>
            <person name="Pelletier E."/>
            <person name="Souciet J-L."/>
            <person name="Boekhout T."/>
            <person name="Gabaldon T."/>
            <person name="Wincker P."/>
            <person name="Dujon B."/>
        </authorList>
    </citation>
    <scope>NUCLEOTIDE SEQUENCE</scope>
    <source>
        <strain evidence="18">CBS 1993</strain>
    </source>
</reference>
<evidence type="ECO:0000256" key="4">
    <source>
        <dbReference type="ARBA" id="ARBA00012483"/>
    </source>
</evidence>
<dbReference type="AlphaFoldDB" id="W6MFV9"/>
<dbReference type="GO" id="GO:0043161">
    <property type="term" value="P:proteasome-mediated ubiquitin-dependent protein catabolic process"/>
    <property type="evidence" value="ECO:0007669"/>
    <property type="project" value="TreeGrafter"/>
</dbReference>
<feature type="signal peptide" evidence="16">
    <location>
        <begin position="1"/>
        <end position="26"/>
    </location>
</feature>
<feature type="transmembrane region" description="Helical" evidence="15">
    <location>
        <begin position="423"/>
        <end position="442"/>
    </location>
</feature>
<feature type="transmembrane region" description="Helical" evidence="15">
    <location>
        <begin position="643"/>
        <end position="663"/>
    </location>
</feature>
<protein>
    <recommendedName>
        <fullName evidence="4">RING-type E3 ubiquitin transferase</fullName>
        <ecNumber evidence="4">2.3.2.27</ecNumber>
    </recommendedName>
</protein>
<dbReference type="GO" id="GO:0061630">
    <property type="term" value="F:ubiquitin protein ligase activity"/>
    <property type="evidence" value="ECO:0007669"/>
    <property type="project" value="UniProtKB-EC"/>
</dbReference>
<reference evidence="18" key="1">
    <citation type="submission" date="2013-12" db="EMBL/GenBank/DDBJ databases">
        <authorList>
            <person name="Genoscope - CEA"/>
        </authorList>
    </citation>
    <scope>NUCLEOTIDE SEQUENCE</scope>
    <source>
        <strain evidence="18">CBS 1993</strain>
    </source>
</reference>
<dbReference type="UniPathway" id="UPA00143"/>
<dbReference type="RefSeq" id="XP_022456315.1">
    <property type="nucleotide sequence ID" value="XM_022604780.1"/>
</dbReference>
<comment type="subcellular location">
    <subcellularLocation>
        <location evidence="2">Endomembrane system</location>
        <topology evidence="2">Multi-pass membrane protein</topology>
    </subcellularLocation>
</comment>
<evidence type="ECO:0000256" key="13">
    <source>
        <dbReference type="ARBA" id="ARBA00023136"/>
    </source>
</evidence>
<evidence type="ECO:0000256" key="9">
    <source>
        <dbReference type="ARBA" id="ARBA00022771"/>
    </source>
</evidence>
<feature type="transmembrane region" description="Helical" evidence="15">
    <location>
        <begin position="454"/>
        <end position="475"/>
    </location>
</feature>
<feature type="transmembrane region" description="Helical" evidence="15">
    <location>
        <begin position="675"/>
        <end position="694"/>
    </location>
</feature>
<feature type="transmembrane region" description="Helical" evidence="15">
    <location>
        <begin position="612"/>
        <end position="631"/>
    </location>
</feature>
<feature type="chain" id="PRO_5004878613" description="RING-type E3 ubiquitin transferase" evidence="16">
    <location>
        <begin position="27"/>
        <end position="809"/>
    </location>
</feature>
<feature type="transmembrane region" description="Helical" evidence="15">
    <location>
        <begin position="585"/>
        <end position="606"/>
    </location>
</feature>
<dbReference type="InterPro" id="IPR001841">
    <property type="entry name" value="Znf_RING"/>
</dbReference>
<evidence type="ECO:0000256" key="6">
    <source>
        <dbReference type="ARBA" id="ARBA00022692"/>
    </source>
</evidence>
<accession>W6MFV9</accession>
<evidence type="ECO:0000256" key="11">
    <source>
        <dbReference type="ARBA" id="ARBA00022833"/>
    </source>
</evidence>
<evidence type="ECO:0000256" key="1">
    <source>
        <dbReference type="ARBA" id="ARBA00000900"/>
    </source>
</evidence>
<dbReference type="Proteomes" id="UP000019384">
    <property type="component" value="Unassembled WGS sequence"/>
</dbReference>
<sequence length="809" mass="91900">MVEINKTRLLFFIIFMTLMIPGPAPPDGLSGNGAKVQALQQLKDDISTSRGVLFNSTYEQPTGNLTGLKLSYQDALEHRNISLYPFEDRQGPYEENQRYSILPNYVRKLAIDSLNSEEETIQALEFEDEILEHPKWNAISEVFGSDVNIRAESHGAFWKNITGSLIGDFQRVNHTFEHIPMPLPPYMKALLRSYNTNRTEGDDNWREPNDASSFERDVPNFHVDELKTGNVTELSGNLKVNIQNTGDSSVEGSNGSVRVRLQIKMTDIDEVNIHSLALSGVYHPDSGNLIATTRSAKYAGSYGIPHLNFDETHYNRSKAAMSDWINQTSVDEVDVTMIDTLLDASLGCEMIAFLHFNSTNLSADEMRMIDDELWNPLGRPHKSIPPIAISSGVLYSPDCGLLIKATGLVGEREEVQNKRIQRVVLLGIILLFAQIIFSIKQMSATNTPSTLSRISFWTIAMMNLIDGSLSMLYLLSSIVFQKLYLQLAVSSFLGFTLASVFEMRYMILIYTSQMNERDISWGVALRGTAIDDRNNERIDERENPNNNVGTEEPLLPLNQARPQAVQQTQQQPRIIQDEQTVSGQIYLRLFFFLIVFSFLVLNASLWPRKDRMVFEYVVLLVLNSFWVPQIYRNTLRGSRRSFGWDFVIGTSVLRVIPIAYLCLVKNNPFSHHQDQLLISLIVIWLGIQIFVLVLQELFGARFFLPDRLLPKSYDYHPVLTAGDLEHGFGVEHDDEGVHHEDGKCKVDCAICMNEVEIPIAKSSEHLTNIMNRRGYMVTPCRHIFHTNCLESWMKYKLQCPVCRNSLPPI</sequence>
<keyword evidence="8 16" id="KW-0732">Signal</keyword>
<keyword evidence="6 15" id="KW-0812">Transmembrane</keyword>
<dbReference type="InterPro" id="IPR024766">
    <property type="entry name" value="Znf_RING_H2"/>
</dbReference>
<dbReference type="PROSITE" id="PS50089">
    <property type="entry name" value="ZF_RING_2"/>
    <property type="match status" value="1"/>
</dbReference>
<dbReference type="EC" id="2.3.2.27" evidence="4"/>
<evidence type="ECO:0000256" key="7">
    <source>
        <dbReference type="ARBA" id="ARBA00022723"/>
    </source>
</evidence>
<evidence type="ECO:0000256" key="16">
    <source>
        <dbReference type="SAM" id="SignalP"/>
    </source>
</evidence>
<evidence type="ECO:0000256" key="10">
    <source>
        <dbReference type="ARBA" id="ARBA00022786"/>
    </source>
</evidence>
<keyword evidence="9 14" id="KW-0863">Zinc-finger</keyword>
<comment type="pathway">
    <text evidence="3">Protein modification; protein ubiquitination.</text>
</comment>
<dbReference type="InterPro" id="IPR050731">
    <property type="entry name" value="HRD1_E3_ubiq-ligases"/>
</dbReference>
<name>W6MFV9_9ASCO</name>
<dbReference type="GeneID" id="34517703"/>
<dbReference type="InterPro" id="IPR013083">
    <property type="entry name" value="Znf_RING/FYVE/PHD"/>
</dbReference>
<evidence type="ECO:0000256" key="8">
    <source>
        <dbReference type="ARBA" id="ARBA00022729"/>
    </source>
</evidence>
<proteinExistence type="predicted"/>
<dbReference type="GO" id="GO:0016567">
    <property type="term" value="P:protein ubiquitination"/>
    <property type="evidence" value="ECO:0007669"/>
    <property type="project" value="UniProtKB-UniPathway"/>
</dbReference>
<dbReference type="Gene3D" id="3.30.40.10">
    <property type="entry name" value="Zinc/RING finger domain, C3HC4 (zinc finger)"/>
    <property type="match status" value="1"/>
</dbReference>
<dbReference type="SUPFAM" id="SSF57850">
    <property type="entry name" value="RING/U-box"/>
    <property type="match status" value="1"/>
</dbReference>
<evidence type="ECO:0000256" key="5">
    <source>
        <dbReference type="ARBA" id="ARBA00022679"/>
    </source>
</evidence>
<keyword evidence="10" id="KW-0833">Ubl conjugation pathway</keyword>
<dbReference type="HOGENOM" id="CLU_010475_1_0_1"/>
<evidence type="ECO:0000256" key="3">
    <source>
        <dbReference type="ARBA" id="ARBA00004906"/>
    </source>
</evidence>
<evidence type="ECO:0000256" key="14">
    <source>
        <dbReference type="PROSITE-ProRule" id="PRU00175"/>
    </source>
</evidence>
<organism evidence="18 19">
    <name type="scientific">Kuraishia capsulata CBS 1993</name>
    <dbReference type="NCBI Taxonomy" id="1382522"/>
    <lineage>
        <taxon>Eukaryota</taxon>
        <taxon>Fungi</taxon>
        <taxon>Dikarya</taxon>
        <taxon>Ascomycota</taxon>
        <taxon>Saccharomycotina</taxon>
        <taxon>Pichiomycetes</taxon>
        <taxon>Pichiales</taxon>
        <taxon>Pichiaceae</taxon>
        <taxon>Kuraishia</taxon>
    </lineage>
</organism>
<keyword evidence="13 15" id="KW-0472">Membrane</keyword>
<keyword evidence="19" id="KW-1185">Reference proteome</keyword>
<evidence type="ECO:0000256" key="12">
    <source>
        <dbReference type="ARBA" id="ARBA00022989"/>
    </source>
</evidence>
<gene>
    <name evidence="18" type="ORF">KUCA_T00000258001</name>
</gene>
<dbReference type="PANTHER" id="PTHR22763:SF162">
    <property type="entry name" value="TRANSMEMBRANE E3 UBIQUITIN-PROTEIN LIGASE 1"/>
    <property type="match status" value="1"/>
</dbReference>
<keyword evidence="5" id="KW-0808">Transferase</keyword>
<evidence type="ECO:0000313" key="18">
    <source>
        <dbReference type="EMBL" id="CDK24298.1"/>
    </source>
</evidence>
<keyword evidence="11" id="KW-0862">Zinc</keyword>
<evidence type="ECO:0000256" key="15">
    <source>
        <dbReference type="SAM" id="Phobius"/>
    </source>
</evidence>
<evidence type="ECO:0000313" key="19">
    <source>
        <dbReference type="Proteomes" id="UP000019384"/>
    </source>
</evidence>
<comment type="catalytic activity">
    <reaction evidence="1">
        <text>S-ubiquitinyl-[E2 ubiquitin-conjugating enzyme]-L-cysteine + [acceptor protein]-L-lysine = [E2 ubiquitin-conjugating enzyme]-L-cysteine + N(6)-ubiquitinyl-[acceptor protein]-L-lysine.</text>
        <dbReference type="EC" id="2.3.2.27"/>
    </reaction>
</comment>
<dbReference type="Pfam" id="PF11145">
    <property type="entry name" value="DUF2921"/>
    <property type="match status" value="2"/>
</dbReference>
<evidence type="ECO:0000259" key="17">
    <source>
        <dbReference type="PROSITE" id="PS50089"/>
    </source>
</evidence>